<feature type="domain" description="SCP" evidence="3">
    <location>
        <begin position="210"/>
        <end position="346"/>
    </location>
</feature>
<name>A0A9P8N633_9HYPO</name>
<keyword evidence="2" id="KW-0732">Signal</keyword>
<feature type="region of interest" description="Disordered" evidence="1">
    <location>
        <begin position="25"/>
        <end position="211"/>
    </location>
</feature>
<comment type="caution">
    <text evidence="4">The sequence shown here is derived from an EMBL/GenBank/DDBJ whole genome shotgun (WGS) entry which is preliminary data.</text>
</comment>
<evidence type="ECO:0000256" key="1">
    <source>
        <dbReference type="SAM" id="MobiDB-lite"/>
    </source>
</evidence>
<organism evidence="4 5">
    <name type="scientific">Hirsutella rhossiliensis</name>
    <dbReference type="NCBI Taxonomy" id="111463"/>
    <lineage>
        <taxon>Eukaryota</taxon>
        <taxon>Fungi</taxon>
        <taxon>Dikarya</taxon>
        <taxon>Ascomycota</taxon>
        <taxon>Pezizomycotina</taxon>
        <taxon>Sordariomycetes</taxon>
        <taxon>Hypocreomycetidae</taxon>
        <taxon>Hypocreales</taxon>
        <taxon>Ophiocordycipitaceae</taxon>
        <taxon>Hirsutella</taxon>
    </lineage>
</organism>
<dbReference type="AlphaFoldDB" id="A0A9P8N633"/>
<evidence type="ECO:0000256" key="2">
    <source>
        <dbReference type="SAM" id="SignalP"/>
    </source>
</evidence>
<evidence type="ECO:0000313" key="4">
    <source>
        <dbReference type="EMBL" id="KAH0966464.1"/>
    </source>
</evidence>
<dbReference type="Gene3D" id="3.40.33.10">
    <property type="entry name" value="CAP"/>
    <property type="match status" value="1"/>
</dbReference>
<feature type="signal peptide" evidence="2">
    <location>
        <begin position="1"/>
        <end position="16"/>
    </location>
</feature>
<dbReference type="InterPro" id="IPR018244">
    <property type="entry name" value="Allrgn_V5/Tpx1_CS"/>
</dbReference>
<dbReference type="PANTHER" id="PTHR10334">
    <property type="entry name" value="CYSTEINE-RICH SECRETORY PROTEIN-RELATED"/>
    <property type="match status" value="1"/>
</dbReference>
<dbReference type="Proteomes" id="UP000824596">
    <property type="component" value="Unassembled WGS sequence"/>
</dbReference>
<protein>
    <submittedName>
        <fullName evidence="4">Cysteine-rich secretory protein family domain-containing protein</fullName>
    </submittedName>
</protein>
<dbReference type="CDD" id="cd05382">
    <property type="entry name" value="CAP_GAPR1-like"/>
    <property type="match status" value="1"/>
</dbReference>
<dbReference type="InterPro" id="IPR034113">
    <property type="entry name" value="SCP_GAPR1-like"/>
</dbReference>
<feature type="compositionally biased region" description="Low complexity" evidence="1">
    <location>
        <begin position="191"/>
        <end position="203"/>
    </location>
</feature>
<feature type="compositionally biased region" description="Pro residues" evidence="1">
    <location>
        <begin position="112"/>
        <end position="127"/>
    </location>
</feature>
<dbReference type="PRINTS" id="PR00837">
    <property type="entry name" value="V5TPXLIKE"/>
</dbReference>
<dbReference type="EMBL" id="JAIZPD010000002">
    <property type="protein sequence ID" value="KAH0966464.1"/>
    <property type="molecule type" value="Genomic_DNA"/>
</dbReference>
<dbReference type="PROSITE" id="PS01009">
    <property type="entry name" value="CRISP_1"/>
    <property type="match status" value="1"/>
</dbReference>
<dbReference type="GeneID" id="68351002"/>
<gene>
    <name evidence="4" type="ORF">HRG_01873</name>
</gene>
<proteinExistence type="predicted"/>
<dbReference type="SMART" id="SM00198">
    <property type="entry name" value="SCP"/>
    <property type="match status" value="1"/>
</dbReference>
<feature type="compositionally biased region" description="Basic and acidic residues" evidence="1">
    <location>
        <begin position="136"/>
        <end position="146"/>
    </location>
</feature>
<dbReference type="RefSeq" id="XP_044723977.1">
    <property type="nucleotide sequence ID" value="XM_044860344.1"/>
</dbReference>
<reference evidence="4" key="1">
    <citation type="submission" date="2021-09" db="EMBL/GenBank/DDBJ databases">
        <title>A high-quality genome of the endoparasitic fungus Hirsutella rhossiliensis with a comparison of Hirsutella genomes reveals transposable elements contributing to genome size variation.</title>
        <authorList>
            <person name="Lin R."/>
            <person name="Jiao Y."/>
            <person name="Sun X."/>
            <person name="Ling J."/>
            <person name="Xie B."/>
            <person name="Cheng X."/>
        </authorList>
    </citation>
    <scope>NUCLEOTIDE SEQUENCE</scope>
    <source>
        <strain evidence="4">HR02</strain>
    </source>
</reference>
<feature type="compositionally biased region" description="Basic and acidic residues" evidence="1">
    <location>
        <begin position="26"/>
        <end position="39"/>
    </location>
</feature>
<sequence length="357" mass="38712">MHFTTLLSLALPIIAAFPLDEAASSHIDKRQEKPTKDKSAWTQWDEDAAAMSGDKWASPKGHKDGSAWAKEGWPESAKSNRDWTLWDEDEDARTGRKWNKGANKGANKGGPKTPPPQSSPPQVPPPQSVEIGNRFLGDDGNDHDGQNVDDAASPPPDNTVDGPFDESVEPPRSFNDDLIPQASETPLAPKSPQSSGTPGETGSSGPGPPAEVKAALAKTNELRAKHGSAEIYWDEKLASNALRWAQECASGEQMKHSLLPNETENLWSGSGIEGDLFLDAIESWYSEEPIYNTLKQVIWGHFTQLVWNGSTQMGCASADGTRINPKTQKITTFIVCRFSPPGNEKKSYAENVKAPAS</sequence>
<dbReference type="GO" id="GO:0005576">
    <property type="term" value="C:extracellular region"/>
    <property type="evidence" value="ECO:0007669"/>
    <property type="project" value="InterPro"/>
</dbReference>
<evidence type="ECO:0000313" key="5">
    <source>
        <dbReference type="Proteomes" id="UP000824596"/>
    </source>
</evidence>
<dbReference type="InterPro" id="IPR014044">
    <property type="entry name" value="CAP_dom"/>
</dbReference>
<keyword evidence="5" id="KW-1185">Reference proteome</keyword>
<dbReference type="InterPro" id="IPR035940">
    <property type="entry name" value="CAP_sf"/>
</dbReference>
<dbReference type="OrthoDB" id="43654at2759"/>
<accession>A0A9P8N633</accession>
<dbReference type="Pfam" id="PF00188">
    <property type="entry name" value="CAP"/>
    <property type="match status" value="1"/>
</dbReference>
<feature type="chain" id="PRO_5040183916" evidence="2">
    <location>
        <begin position="17"/>
        <end position="357"/>
    </location>
</feature>
<dbReference type="InterPro" id="IPR001283">
    <property type="entry name" value="CRISP-related"/>
</dbReference>
<dbReference type="SUPFAM" id="SSF55797">
    <property type="entry name" value="PR-1-like"/>
    <property type="match status" value="1"/>
</dbReference>
<feature type="compositionally biased region" description="Low complexity" evidence="1">
    <location>
        <begin position="100"/>
        <end position="111"/>
    </location>
</feature>
<evidence type="ECO:0000259" key="3">
    <source>
        <dbReference type="SMART" id="SM00198"/>
    </source>
</evidence>